<dbReference type="Pfam" id="PF00686">
    <property type="entry name" value="CBM_20"/>
    <property type="match status" value="1"/>
</dbReference>
<dbReference type="AlphaFoldDB" id="V4B5W0"/>
<dbReference type="InterPro" id="IPR013783">
    <property type="entry name" value="Ig-like_fold"/>
</dbReference>
<dbReference type="InterPro" id="IPR013784">
    <property type="entry name" value="Carb-bd-like_fold"/>
</dbReference>
<dbReference type="SMART" id="SM01065">
    <property type="entry name" value="CBM_2"/>
    <property type="match status" value="1"/>
</dbReference>
<gene>
    <name evidence="4" type="ORF">LOTGIDRAFT_132728</name>
</gene>
<dbReference type="Gene3D" id="2.60.40.10">
    <property type="entry name" value="Immunoglobulins"/>
    <property type="match status" value="1"/>
</dbReference>
<feature type="domain" description="CBM20" evidence="2">
    <location>
        <begin position="1"/>
        <end position="110"/>
    </location>
</feature>
<dbReference type="GO" id="GO:0046475">
    <property type="term" value="P:glycerophospholipid catabolic process"/>
    <property type="evidence" value="ECO:0007669"/>
    <property type="project" value="TreeGrafter"/>
</dbReference>
<dbReference type="GO" id="GO:0047389">
    <property type="term" value="F:glycerophosphocholine phosphodiesterase activity"/>
    <property type="evidence" value="ECO:0007669"/>
    <property type="project" value="TreeGrafter"/>
</dbReference>
<feature type="domain" description="GP-PDE" evidence="3">
    <location>
        <begin position="312"/>
        <end position="596"/>
    </location>
</feature>
<keyword evidence="1" id="KW-0378">Hydrolase</keyword>
<dbReference type="STRING" id="225164.V4B5W0"/>
<dbReference type="SUPFAM" id="SSF49452">
    <property type="entry name" value="Starch-binding domain-like"/>
    <property type="match status" value="1"/>
</dbReference>
<dbReference type="EMBL" id="KB203567">
    <property type="protein sequence ID" value="ESO83899.1"/>
    <property type="molecule type" value="Genomic_DNA"/>
</dbReference>
<dbReference type="PROSITE" id="PS51166">
    <property type="entry name" value="CBM20"/>
    <property type="match status" value="1"/>
</dbReference>
<dbReference type="InterPro" id="IPR030395">
    <property type="entry name" value="GP_PDE_dom"/>
</dbReference>
<dbReference type="KEGG" id="lgi:LOTGIDRAFT_132728"/>
<dbReference type="FunFam" id="3.20.20.190:FF:000032">
    <property type="entry name" value="Glycerophosphoryl diester phosphodiesterase, putative"/>
    <property type="match status" value="1"/>
</dbReference>
<evidence type="ECO:0000259" key="2">
    <source>
        <dbReference type="PROSITE" id="PS51166"/>
    </source>
</evidence>
<dbReference type="OMA" id="LKVYHTA"/>
<dbReference type="HOGENOM" id="CLU_013007_2_0_1"/>
<dbReference type="PROSITE" id="PS51704">
    <property type="entry name" value="GP_PDE"/>
    <property type="match status" value="1"/>
</dbReference>
<evidence type="ECO:0000259" key="3">
    <source>
        <dbReference type="PROSITE" id="PS51704"/>
    </source>
</evidence>
<dbReference type="CTD" id="20233340"/>
<evidence type="ECO:0008006" key="6">
    <source>
        <dbReference type="Google" id="ProtNLM"/>
    </source>
</evidence>
<dbReference type="RefSeq" id="XP_009065472.1">
    <property type="nucleotide sequence ID" value="XM_009067224.1"/>
</dbReference>
<dbReference type="OrthoDB" id="1058301at2759"/>
<dbReference type="GO" id="GO:2001070">
    <property type="term" value="F:starch binding"/>
    <property type="evidence" value="ECO:0007669"/>
    <property type="project" value="InterPro"/>
</dbReference>
<dbReference type="InterPro" id="IPR017946">
    <property type="entry name" value="PLC-like_Pdiesterase_TIM-brl"/>
</dbReference>
<protein>
    <recommendedName>
        <fullName evidence="6">GP-PDE domain-containing protein</fullName>
    </recommendedName>
</protein>
<dbReference type="GeneID" id="20233340"/>
<dbReference type="Pfam" id="PF25329">
    <property type="entry name" value="C2_GDE1"/>
    <property type="match status" value="1"/>
</dbReference>
<dbReference type="Pfam" id="PF03009">
    <property type="entry name" value="GDPD"/>
    <property type="match status" value="1"/>
</dbReference>
<sequence>MVPTSENEVVCVTGNIPQLGNWNPENVVSLQKHNVIEICYSDLWWIILDVPANTEVQYRFCVTAPLETADGEKKYLIKHWETNLNPRLAHVKENKDVQVMGTAMFGEYDGYNYGTQGWLSDQTAIQLRLENNPINMYKPRHRTQTYSIKLYNILLILQTESNTSGFSNYCDFGEEDSNEGPLTCQLSEVLISVLRDDMCVPCKQNQFGEIYKQNDYMIFKSETLFPESLGFQLEFYVHDNCDGKNVPRYIGYSHLLPNNCNHTLGNKRLPIMSLKHKPIGEITVNFMIAKPLEGVEFDMEHCFQSHWKHTESLDVGHRGMGSSYKKLALVRENTVASLCAAAQNGADLVEFDIMLTKDLFPVIYHDFAVQVIRPSDGQTSSHELLPIPVKDLTLRQLQSMKVLIFHFKYISFNINGDVDPDNLQPFPTLQQCFKGVDESLGFNIEIKYPLQDVEGVWEMTGFMDHNTYIDILLKDVFKGAGSRRIIFSSFDPDSCILLQRKQNKYPVLFLSNGPTQRYKPYMDIRAQGYDNAMYFALSEGFLGVDLQSEGLLQDLSIIKRVKDSGLILFVWGEDNNDKETIGLLKRHGVQGIIYDR</sequence>
<organism evidence="4 5">
    <name type="scientific">Lottia gigantea</name>
    <name type="common">Giant owl limpet</name>
    <dbReference type="NCBI Taxonomy" id="225164"/>
    <lineage>
        <taxon>Eukaryota</taxon>
        <taxon>Metazoa</taxon>
        <taxon>Spiralia</taxon>
        <taxon>Lophotrochozoa</taxon>
        <taxon>Mollusca</taxon>
        <taxon>Gastropoda</taxon>
        <taxon>Patellogastropoda</taxon>
        <taxon>Lottioidea</taxon>
        <taxon>Lottiidae</taxon>
        <taxon>Lottia</taxon>
    </lineage>
</organism>
<evidence type="ECO:0000256" key="1">
    <source>
        <dbReference type="ARBA" id="ARBA00022801"/>
    </source>
</evidence>
<keyword evidence="5" id="KW-1185">Reference proteome</keyword>
<evidence type="ECO:0000313" key="5">
    <source>
        <dbReference type="Proteomes" id="UP000030746"/>
    </source>
</evidence>
<dbReference type="Gene3D" id="3.20.20.190">
    <property type="entry name" value="Phosphatidylinositol (PI) phosphodiesterase"/>
    <property type="match status" value="1"/>
</dbReference>
<name>V4B5W0_LOTGI</name>
<evidence type="ECO:0000313" key="4">
    <source>
        <dbReference type="EMBL" id="ESO83899.1"/>
    </source>
</evidence>
<dbReference type="Proteomes" id="UP000030746">
    <property type="component" value="Unassembled WGS sequence"/>
</dbReference>
<dbReference type="InterPro" id="IPR002044">
    <property type="entry name" value="CBM20"/>
</dbReference>
<dbReference type="InterPro" id="IPR051578">
    <property type="entry name" value="GDPD"/>
</dbReference>
<dbReference type="PANTHER" id="PTHR22958">
    <property type="entry name" value="GLYCEROPHOSPHORYL DIESTER PHOSPHODIESTERASE"/>
    <property type="match status" value="1"/>
</dbReference>
<proteinExistence type="predicted"/>
<dbReference type="SUPFAM" id="SSF51695">
    <property type="entry name" value="PLC-like phosphodiesterases"/>
    <property type="match status" value="1"/>
</dbReference>
<reference evidence="4 5" key="1">
    <citation type="journal article" date="2013" name="Nature">
        <title>Insights into bilaterian evolution from three spiralian genomes.</title>
        <authorList>
            <person name="Simakov O."/>
            <person name="Marletaz F."/>
            <person name="Cho S.J."/>
            <person name="Edsinger-Gonzales E."/>
            <person name="Havlak P."/>
            <person name="Hellsten U."/>
            <person name="Kuo D.H."/>
            <person name="Larsson T."/>
            <person name="Lv J."/>
            <person name="Arendt D."/>
            <person name="Savage R."/>
            <person name="Osoegawa K."/>
            <person name="de Jong P."/>
            <person name="Grimwood J."/>
            <person name="Chapman J.A."/>
            <person name="Shapiro H."/>
            <person name="Aerts A."/>
            <person name="Otillar R.P."/>
            <person name="Terry A.Y."/>
            <person name="Boore J.L."/>
            <person name="Grigoriev I.V."/>
            <person name="Lindberg D.R."/>
            <person name="Seaver E.C."/>
            <person name="Weisblat D.A."/>
            <person name="Putnam N.H."/>
            <person name="Rokhsar D.S."/>
        </authorList>
    </citation>
    <scope>NUCLEOTIDE SEQUENCE [LARGE SCALE GENOMIC DNA]</scope>
</reference>
<dbReference type="InterPro" id="IPR057506">
    <property type="entry name" value="C2_GPCPD1"/>
</dbReference>
<accession>V4B5W0</accession>
<dbReference type="PANTHER" id="PTHR22958:SF1">
    <property type="entry name" value="GLYCEROPHOSPHOCHOLINE PHOSPHODIESTERASE GPCPD1"/>
    <property type="match status" value="1"/>
</dbReference>